<evidence type="ECO:0000313" key="3">
    <source>
        <dbReference type="EMBL" id="MSU88277.1"/>
    </source>
</evidence>
<dbReference type="Proteomes" id="UP000474957">
    <property type="component" value="Unassembled WGS sequence"/>
</dbReference>
<keyword evidence="3" id="KW-0482">Metalloprotease</keyword>
<dbReference type="GO" id="GO:0004175">
    <property type="term" value="F:endopeptidase activity"/>
    <property type="evidence" value="ECO:0007669"/>
    <property type="project" value="UniProtKB-ARBA"/>
</dbReference>
<reference evidence="3 4" key="1">
    <citation type="submission" date="2019-10" db="EMBL/GenBank/DDBJ databases">
        <title>Cognatihalovulum marinum gen. nov. sp. nov., a new member of the family Rhodobacteraceae isolated from deep seawater of the Northwest Indian Ocean.</title>
        <authorList>
            <person name="Ruan C."/>
            <person name="Wang J."/>
            <person name="Zheng X."/>
            <person name="Song L."/>
            <person name="Zhu Y."/>
            <person name="Huang Y."/>
            <person name="Lu Z."/>
            <person name="Du W."/>
            <person name="Huang L."/>
            <person name="Dai X."/>
        </authorList>
    </citation>
    <scope>NUCLEOTIDE SEQUENCE [LARGE SCALE GENOMIC DNA]</scope>
    <source>
        <strain evidence="3 4">2CG4</strain>
    </source>
</reference>
<proteinExistence type="predicted"/>
<protein>
    <submittedName>
        <fullName evidence="3">CPBP family intramembrane metalloprotease</fullName>
    </submittedName>
</protein>
<keyword evidence="1" id="KW-0472">Membrane</keyword>
<keyword evidence="1" id="KW-0812">Transmembrane</keyword>
<dbReference type="EMBL" id="WIND01000001">
    <property type="protein sequence ID" value="MSU88277.1"/>
    <property type="molecule type" value="Genomic_DNA"/>
</dbReference>
<dbReference type="GO" id="GO:0006508">
    <property type="term" value="P:proteolysis"/>
    <property type="evidence" value="ECO:0007669"/>
    <property type="project" value="UniProtKB-KW"/>
</dbReference>
<feature type="transmembrane region" description="Helical" evidence="1">
    <location>
        <begin position="102"/>
        <end position="123"/>
    </location>
</feature>
<feature type="domain" description="CAAX prenyl protease 2/Lysostaphin resistance protein A-like" evidence="2">
    <location>
        <begin position="104"/>
        <end position="192"/>
    </location>
</feature>
<name>A0A6L5YVK8_9RHOB</name>
<feature type="transmembrane region" description="Helical" evidence="1">
    <location>
        <begin position="36"/>
        <end position="54"/>
    </location>
</feature>
<feature type="transmembrane region" description="Helical" evidence="1">
    <location>
        <begin position="186"/>
        <end position="207"/>
    </location>
</feature>
<accession>A0A6L5YVK8</accession>
<feature type="transmembrane region" description="Helical" evidence="1">
    <location>
        <begin position="135"/>
        <end position="155"/>
    </location>
</feature>
<dbReference type="InterPro" id="IPR003675">
    <property type="entry name" value="Rce1/LyrA-like_dom"/>
</dbReference>
<dbReference type="AlphaFoldDB" id="A0A6L5YVK8"/>
<feature type="transmembrane region" description="Helical" evidence="1">
    <location>
        <begin position="66"/>
        <end position="90"/>
    </location>
</feature>
<evidence type="ECO:0000256" key="1">
    <source>
        <dbReference type="SAM" id="Phobius"/>
    </source>
</evidence>
<evidence type="ECO:0000259" key="2">
    <source>
        <dbReference type="Pfam" id="PF02517"/>
    </source>
</evidence>
<keyword evidence="4" id="KW-1185">Reference proteome</keyword>
<keyword evidence="3" id="KW-0645">Protease</keyword>
<feature type="transmembrane region" description="Helical" evidence="1">
    <location>
        <begin position="161"/>
        <end position="179"/>
    </location>
</feature>
<sequence>MDPARRRRLRLVIEFSALFVGVPLTLAFLLPPTAMFTVLGVMTGVGILLLHRTPGFDWAELLRGPVPWPVLLAALALTAAVGVAGTLALFPHMLFFLPKQQPSLWLMILVLYPLLSALPQELLFRPLFFRRYGQLFPSVRIAVWANALLFSVAHLMYADPLVMGITFAGGWLFGWLYAVRGSFGAALLLHAVAGQILFTTGLGILFYSGAVGR</sequence>
<evidence type="ECO:0000313" key="4">
    <source>
        <dbReference type="Proteomes" id="UP000474957"/>
    </source>
</evidence>
<dbReference type="GO" id="GO:0008237">
    <property type="term" value="F:metallopeptidase activity"/>
    <property type="evidence" value="ECO:0007669"/>
    <property type="project" value="UniProtKB-KW"/>
</dbReference>
<keyword evidence="1" id="KW-1133">Transmembrane helix</keyword>
<gene>
    <name evidence="3" type="ORF">GE300_01435</name>
</gene>
<dbReference type="Pfam" id="PF02517">
    <property type="entry name" value="Rce1-like"/>
    <property type="match status" value="1"/>
</dbReference>
<feature type="transmembrane region" description="Helical" evidence="1">
    <location>
        <begin position="12"/>
        <end position="30"/>
    </location>
</feature>
<dbReference type="GO" id="GO:0080120">
    <property type="term" value="P:CAAX-box protein maturation"/>
    <property type="evidence" value="ECO:0007669"/>
    <property type="project" value="UniProtKB-ARBA"/>
</dbReference>
<keyword evidence="3" id="KW-0378">Hydrolase</keyword>
<comment type="caution">
    <text evidence="3">The sequence shown here is derived from an EMBL/GenBank/DDBJ whole genome shotgun (WGS) entry which is preliminary data.</text>
</comment>
<organism evidence="3 4">
    <name type="scientific">Halovulum marinum</name>
    <dbReference type="NCBI Taxonomy" id="2662447"/>
    <lineage>
        <taxon>Bacteria</taxon>
        <taxon>Pseudomonadati</taxon>
        <taxon>Pseudomonadota</taxon>
        <taxon>Alphaproteobacteria</taxon>
        <taxon>Rhodobacterales</taxon>
        <taxon>Paracoccaceae</taxon>
        <taxon>Halovulum</taxon>
    </lineage>
</organism>